<evidence type="ECO:0000256" key="19">
    <source>
        <dbReference type="ARBA" id="ARBA00041260"/>
    </source>
</evidence>
<comment type="function">
    <text evidence="14">Component of the NuA4 histone acetyltransferase complex which is involved in transcriptional activation of selected genes principally by acetylation of nucleosomal histone H4 and H2A. The NuA4 complex is also involved in DNA repair.</text>
</comment>
<evidence type="ECO:0000256" key="11">
    <source>
        <dbReference type="ARBA" id="ARBA00023180"/>
    </source>
</evidence>
<keyword evidence="25" id="KW-1185">Reference proteome</keyword>
<dbReference type="SMART" id="SM00573">
    <property type="entry name" value="HSA"/>
    <property type="match status" value="1"/>
</dbReference>
<feature type="compositionally biased region" description="Pro residues" evidence="20">
    <location>
        <begin position="321"/>
        <end position="330"/>
    </location>
</feature>
<comment type="similarity">
    <text evidence="2">Belongs to the glycosyl hydrolase 5 (cellulase A) family.</text>
</comment>
<evidence type="ECO:0000313" key="25">
    <source>
        <dbReference type="Proteomes" id="UP000775547"/>
    </source>
</evidence>
<keyword evidence="8" id="KW-0735">Signal-anchor</keyword>
<evidence type="ECO:0000256" key="9">
    <source>
        <dbReference type="ARBA" id="ARBA00022989"/>
    </source>
</evidence>
<dbReference type="InterPro" id="IPR017853">
    <property type="entry name" value="GH"/>
</dbReference>
<dbReference type="InterPro" id="IPR014012">
    <property type="entry name" value="HSA_dom"/>
</dbReference>
<feature type="compositionally biased region" description="Polar residues" evidence="20">
    <location>
        <begin position="1180"/>
        <end position="1220"/>
    </location>
</feature>
<feature type="region of interest" description="Disordered" evidence="20">
    <location>
        <begin position="1241"/>
        <end position="1268"/>
    </location>
</feature>
<name>A0A9P7GG31_9AGAR</name>
<dbReference type="GO" id="GO:0071555">
    <property type="term" value="P:cell wall organization"/>
    <property type="evidence" value="ECO:0007669"/>
    <property type="project" value="UniProtKB-KW"/>
</dbReference>
<evidence type="ECO:0000256" key="2">
    <source>
        <dbReference type="ARBA" id="ARBA00005641"/>
    </source>
</evidence>
<dbReference type="Pfam" id="PF00150">
    <property type="entry name" value="Cellulase"/>
    <property type="match status" value="1"/>
</dbReference>
<dbReference type="Gene3D" id="3.20.20.80">
    <property type="entry name" value="Glycosidases"/>
    <property type="match status" value="1"/>
</dbReference>
<feature type="domain" description="Myb-like" evidence="22">
    <location>
        <begin position="880"/>
        <end position="931"/>
    </location>
</feature>
<evidence type="ECO:0000256" key="10">
    <source>
        <dbReference type="ARBA" id="ARBA00023136"/>
    </source>
</evidence>
<dbReference type="GO" id="GO:0009251">
    <property type="term" value="P:glucan catabolic process"/>
    <property type="evidence" value="ECO:0007669"/>
    <property type="project" value="TreeGrafter"/>
</dbReference>
<evidence type="ECO:0000256" key="17">
    <source>
        <dbReference type="ARBA" id="ARBA00037126"/>
    </source>
</evidence>
<feature type="region of interest" description="Disordered" evidence="20">
    <location>
        <begin position="1079"/>
        <end position="1115"/>
    </location>
</feature>
<feature type="region of interest" description="Disordered" evidence="20">
    <location>
        <begin position="2037"/>
        <end position="2060"/>
    </location>
</feature>
<gene>
    <name evidence="24" type="ORF">DXG03_002695</name>
</gene>
<comment type="function">
    <text evidence="17">Glucosidase involved in the degradation of cellulosic biomass. Active on lichenan.</text>
</comment>
<dbReference type="InterPro" id="IPR001005">
    <property type="entry name" value="SANT/Myb"/>
</dbReference>
<evidence type="ECO:0000256" key="16">
    <source>
        <dbReference type="ARBA" id="ARBA00036824"/>
    </source>
</evidence>
<feature type="region of interest" description="Disordered" evidence="20">
    <location>
        <begin position="308"/>
        <end position="379"/>
    </location>
</feature>
<dbReference type="Pfam" id="PF13921">
    <property type="entry name" value="Myb_DNA-bind_6"/>
    <property type="match status" value="1"/>
</dbReference>
<dbReference type="EC" id="3.2.1.58" evidence="18"/>
<accession>A0A9P7GG31</accession>
<reference evidence="24" key="2">
    <citation type="submission" date="2021-10" db="EMBL/GenBank/DDBJ databases">
        <title>Phylogenomics reveals ancestral predisposition of the termite-cultivated fungus Termitomyces towards a domesticated lifestyle.</title>
        <authorList>
            <person name="Auxier B."/>
            <person name="Grum-Grzhimaylo A."/>
            <person name="Cardenas M.E."/>
            <person name="Lodge J.D."/>
            <person name="Laessoe T."/>
            <person name="Pedersen O."/>
            <person name="Smith M.E."/>
            <person name="Kuyper T.W."/>
            <person name="Franco-Molano E.A."/>
            <person name="Baroni T.J."/>
            <person name="Aanen D.K."/>
        </authorList>
    </citation>
    <scope>NUCLEOTIDE SEQUENCE</scope>
    <source>
        <strain evidence="24">AP01</strain>
        <tissue evidence="24">Mycelium</tissue>
    </source>
</reference>
<feature type="compositionally biased region" description="Low complexity" evidence="20">
    <location>
        <begin position="1439"/>
        <end position="1451"/>
    </location>
</feature>
<evidence type="ECO:0000256" key="13">
    <source>
        <dbReference type="ARBA" id="ARBA00023316"/>
    </source>
</evidence>
<feature type="region of interest" description="Disordered" evidence="20">
    <location>
        <begin position="938"/>
        <end position="990"/>
    </location>
</feature>
<proteinExistence type="inferred from homology"/>
<dbReference type="PROSITE" id="PS50090">
    <property type="entry name" value="MYB_LIKE"/>
    <property type="match status" value="1"/>
</dbReference>
<feature type="compositionally biased region" description="Basic and acidic residues" evidence="20">
    <location>
        <begin position="764"/>
        <end position="784"/>
    </location>
</feature>
<dbReference type="EMBL" id="JABCKV010000018">
    <property type="protein sequence ID" value="KAG5646705.1"/>
    <property type="molecule type" value="Genomic_DNA"/>
</dbReference>
<evidence type="ECO:0000256" key="12">
    <source>
        <dbReference type="ARBA" id="ARBA00023295"/>
    </source>
</evidence>
<dbReference type="PANTHER" id="PTHR31297:SF34">
    <property type="entry name" value="GLUCAN 1,3-BETA-GLUCOSIDASE 2"/>
    <property type="match status" value="1"/>
</dbReference>
<keyword evidence="7" id="KW-0156">Chromatin regulator</keyword>
<dbReference type="Proteomes" id="UP000775547">
    <property type="component" value="Unassembled WGS sequence"/>
</dbReference>
<feature type="region of interest" description="Disordered" evidence="20">
    <location>
        <begin position="1321"/>
        <end position="1343"/>
    </location>
</feature>
<dbReference type="GO" id="GO:0005886">
    <property type="term" value="C:plasma membrane"/>
    <property type="evidence" value="ECO:0007669"/>
    <property type="project" value="UniProtKB-SubCell"/>
</dbReference>
<feature type="region of interest" description="Disordered" evidence="20">
    <location>
        <begin position="1439"/>
        <end position="1466"/>
    </location>
</feature>
<dbReference type="OrthoDB" id="62120at2759"/>
<feature type="region of interest" description="Disordered" evidence="20">
    <location>
        <begin position="754"/>
        <end position="784"/>
    </location>
</feature>
<keyword evidence="13" id="KW-0961">Cell wall biogenesis/degradation</keyword>
<feature type="compositionally biased region" description="Acidic residues" evidence="20">
    <location>
        <begin position="566"/>
        <end position="578"/>
    </location>
</feature>
<evidence type="ECO:0000256" key="21">
    <source>
        <dbReference type="SAM" id="Phobius"/>
    </source>
</evidence>
<evidence type="ECO:0000259" key="23">
    <source>
        <dbReference type="PROSITE" id="PS51204"/>
    </source>
</evidence>
<reference evidence="24" key="1">
    <citation type="submission" date="2020-07" db="EMBL/GenBank/DDBJ databases">
        <authorList>
            <person name="Nieuwenhuis M."/>
            <person name="Van De Peppel L.J.J."/>
        </authorList>
    </citation>
    <scope>NUCLEOTIDE SEQUENCE</scope>
    <source>
        <strain evidence="24">AP01</strain>
        <tissue evidence="24">Mycelium</tissue>
    </source>
</reference>
<dbReference type="PANTHER" id="PTHR31297">
    <property type="entry name" value="GLUCAN ENDO-1,6-BETA-GLUCOSIDASE B"/>
    <property type="match status" value="1"/>
</dbReference>
<evidence type="ECO:0000256" key="7">
    <source>
        <dbReference type="ARBA" id="ARBA00022853"/>
    </source>
</evidence>
<dbReference type="InterPro" id="IPR009057">
    <property type="entry name" value="Homeodomain-like_sf"/>
</dbReference>
<feature type="region of interest" description="Disordered" evidence="20">
    <location>
        <begin position="1180"/>
        <end position="1226"/>
    </location>
</feature>
<dbReference type="GO" id="GO:0006325">
    <property type="term" value="P:chromatin organization"/>
    <property type="evidence" value="ECO:0007669"/>
    <property type="project" value="UniProtKB-KW"/>
</dbReference>
<dbReference type="SUPFAM" id="SSF46689">
    <property type="entry name" value="Homeodomain-like"/>
    <property type="match status" value="1"/>
</dbReference>
<dbReference type="FunFam" id="3.20.20.80:FF:000033">
    <property type="entry name" value="Glucan 1,3-beta-glucosidase A"/>
    <property type="match status" value="1"/>
</dbReference>
<keyword evidence="12" id="KW-0326">Glycosidase</keyword>
<evidence type="ECO:0000256" key="14">
    <source>
        <dbReference type="ARBA" id="ARBA00025178"/>
    </source>
</evidence>
<dbReference type="CDD" id="cd00167">
    <property type="entry name" value="SANT"/>
    <property type="match status" value="1"/>
</dbReference>
<feature type="compositionally biased region" description="Low complexity" evidence="20">
    <location>
        <begin position="1083"/>
        <end position="1096"/>
    </location>
</feature>
<evidence type="ECO:0000313" key="24">
    <source>
        <dbReference type="EMBL" id="KAG5646705.1"/>
    </source>
</evidence>
<feature type="transmembrane region" description="Helical" evidence="21">
    <location>
        <begin position="1410"/>
        <end position="1434"/>
    </location>
</feature>
<evidence type="ECO:0000256" key="4">
    <source>
        <dbReference type="ARBA" id="ARBA00022475"/>
    </source>
</evidence>
<evidence type="ECO:0000256" key="18">
    <source>
        <dbReference type="ARBA" id="ARBA00038929"/>
    </source>
</evidence>
<dbReference type="GO" id="GO:0005576">
    <property type="term" value="C:extracellular region"/>
    <property type="evidence" value="ECO:0007669"/>
    <property type="project" value="TreeGrafter"/>
</dbReference>
<dbReference type="InterPro" id="IPR050386">
    <property type="entry name" value="Glycosyl_hydrolase_5"/>
</dbReference>
<dbReference type="GO" id="GO:0004338">
    <property type="term" value="F:glucan exo-1,3-beta-glucosidase activity"/>
    <property type="evidence" value="ECO:0007669"/>
    <property type="project" value="UniProtKB-EC"/>
</dbReference>
<dbReference type="SMART" id="SM00717">
    <property type="entry name" value="SANT"/>
    <property type="match status" value="1"/>
</dbReference>
<dbReference type="Gene3D" id="1.10.10.60">
    <property type="entry name" value="Homeodomain-like"/>
    <property type="match status" value="1"/>
</dbReference>
<comment type="catalytic activity">
    <reaction evidence="16">
        <text>Successive hydrolysis of beta-D-glucose units from the non-reducing ends of (1-&gt;3)-beta-D-glucans, releasing alpha-glucose.</text>
        <dbReference type="EC" id="3.2.1.58"/>
    </reaction>
</comment>
<feature type="compositionally biased region" description="Polar residues" evidence="20">
    <location>
        <begin position="670"/>
        <end position="681"/>
    </location>
</feature>
<feature type="compositionally biased region" description="Basic residues" evidence="20">
    <location>
        <begin position="358"/>
        <end position="367"/>
    </location>
</feature>
<dbReference type="PROSITE" id="PS51204">
    <property type="entry name" value="HSA"/>
    <property type="match status" value="1"/>
</dbReference>
<comment type="subcellular location">
    <subcellularLocation>
        <location evidence="1">Cell membrane</location>
        <topology evidence="1">Single-pass type II membrane protein</topology>
    </subcellularLocation>
</comment>
<feature type="region of interest" description="Disordered" evidence="20">
    <location>
        <begin position="550"/>
        <end position="686"/>
    </location>
</feature>
<keyword evidence="6" id="KW-0378">Hydrolase</keyword>
<evidence type="ECO:0000256" key="20">
    <source>
        <dbReference type="SAM" id="MobiDB-lite"/>
    </source>
</evidence>
<dbReference type="GO" id="GO:0009986">
    <property type="term" value="C:cell surface"/>
    <property type="evidence" value="ECO:0007669"/>
    <property type="project" value="TreeGrafter"/>
</dbReference>
<comment type="similarity">
    <text evidence="3">Belongs to the EAF1 family.</text>
</comment>
<keyword evidence="9 21" id="KW-1133">Transmembrane helix</keyword>
<evidence type="ECO:0000256" key="15">
    <source>
        <dbReference type="ARBA" id="ARBA00029670"/>
    </source>
</evidence>
<keyword evidence="4" id="KW-1003">Cell membrane</keyword>
<sequence>MHKIIRRRHDLGSVLRIDDEDEDEAGNLQAFLERFKMPRDNPEAGSIITLSDSELFAPPPREDIDASIRPPSSKGQSSSSRSTRSRQKVDAAPSPVMHAEISILPSPRLGSLVASMDVDEDFGAASSAHTSTAIRYSGDGKDELDLLRSPAGAQSILTETTRRDDALILDVLESMVASPTKNILRQAAPITTMEQGAAVATVPTEKSANGEGQKDALDVSEAGSMDAVSQMEFDASPATTLNPQDLVLSRAVEDAIMADEAATNEFHGDAHSLAPASILLTNHTFLPLVPTHAKRPIIVRSTPSSGAPAASYVFGETPTPQLQPPPPTPTVPLQRQHQFKPEFTLPPLQAIQPEYNNKKSKSGKRKRDGSSKKENAGDWTPLGLNKWAATVNANPVWKRVARASKCLSTREWAIAMSELRLTRAIDRIENLKREGRWSFRQPKKQRAIGGILKTHWDHLIDEMKWMRVDFREERKWKIALAYSLSTAVLDWHAAGTTEIRVAKGICVRWKRPSPVEQDQDMVVDEDANLDDPNADSSADQADMEVDVFEEGHQHQSQNSLLGVDYGSDDDDDGEDDDDDKTKDSQDVVDALEPSTLIEDALDDANKREESLSQDIQPKTEEMEDNSALVNSMPIAEPQGIEGTTGVDEMKPEVPSGLKTTSNDPVLLAQPTPSSNSGDNDPSTTSASKSLAKTNIYAPFREIVAYSEDDKLFIDLDEFDMSMVGAPGSIPHDAPVPPPDLSSIFPDLPVLTLFDPPPVIQPAPEGKKRSEKRADRDDPSRRPDDILYTRLYPTGDFMMIKPTLIGSLCPSKNWKNGQWLALDETAVAPEPDVVIKVLDDNVSELFDSRSSSAPSVIIANQIQTAILKDKDNRKGSSDHLWSNADDGLLKTFVDKYPNNWALIAECFNASRLTISTDKRTFRDCIDRWREKWGPELLRRPLDTPSMVDATPPPNSSQMTTRGVKRLASASVSSQTPAGVPTGSESRKRRRHAFVQDTIRKAGKKRADALQKMQAAQRKPPAIHETHAQYAKLPKRTPAELSRVKAEKEQREQAEMLQARKRQEEINRQNIMSRMIATGAVPAMQQQQQQQQPQQQQQLVAATTQRPTTASIPAPTQVVPAIRSQVNISQQQRTNTPSLQNAPRLAQQMLQAQAQQAQVRAAQHQQNPVPALAQTQNQIQMNSAATTSNAHLSSSYGTRDVTSSPAHVSPLLNSAVPSTANSPRPPSAQAHALLQAAQVPGNAGTRVPMASSANGNYDPLPLTDNNSHSNALYNAPPSPDPNITSFQTAQANSADLGIDSAGYPAGAAPPRFLGAALQDEHGPQVRNSYASSHGEHPTGAGSEYNGSVYALNDTLGATPLTHGPYAGGYRDDPYASEAGAVPMSPLGRSQGRILEEKRAAYAPPRARSKRKVIILAILAALILLILAVVIPVYFAIIKPNSNKSSSESGSGKSETAKPTATGKPPVVAVVTGGDGSKITMEDGTTFTYSNPFGGYWYWDENDPFNNGARAQSWSPALNETFNYGIDKIRGVNIGGWLNTEPFISPALFEPYLQNAQPAVDEWTLSQAMRADTANGGIGQLETHYKTFITEKDFADIAGAGLNYIRIPIAYWAIEVRDNEPFLEKTSWTYFLKAIKWARKYGLRINLDLHAVPGSQNGWNHSGRLGTVNFLNGPMGYANAQRTLDYIRIFAEFISQPQYKDVVTMFGILNEPQGSVVGKDALSSFYLEAYDIIRNVGGTGQGKGPWVSFHDGFIPRNQWVGTFPNADRVTLDSHPYICFGAQSSAPMSTYATTPCDTWGSAVNASMGSFGLTNAGEFSNAVTDCGLWLNGVNLGTRYEGTYPGSGARVGSCTTWTDWQKYDAPTVAAIKNFALASMDALQDYFFWTWKIGNSSVTGKVETPAWSYQLGLQQGWMPKDPREASGYCGNSNPWTPPLRAWQTGGAGAGNIPASVSANLAWPPAVISNGGAVSALPAYTPTGTLITLPPPTFTATSGSTQTATPDVGNGWANPADTQAMYVENPSCSYLDPWIGPQAAPPSPLCTGAAARRRYEPREPLITPAPSS</sequence>
<feature type="compositionally biased region" description="Low complexity" evidence="20">
    <location>
        <begin position="67"/>
        <end position="82"/>
    </location>
</feature>
<protein>
    <recommendedName>
        <fullName evidence="18">glucan 1,3-beta-glucosidase</fullName>
        <ecNumber evidence="18">3.2.1.58</ecNumber>
    </recommendedName>
    <alternativeName>
        <fullName evidence="19">Exo-1,3-beta-glucanase D</fullName>
    </alternativeName>
    <alternativeName>
        <fullName evidence="15">Vacuolar import and degradation protein 21</fullName>
    </alternativeName>
</protein>
<comment type="caution">
    <text evidence="24">The sequence shown here is derived from an EMBL/GenBank/DDBJ whole genome shotgun (WGS) entry which is preliminary data.</text>
</comment>
<evidence type="ECO:0000256" key="1">
    <source>
        <dbReference type="ARBA" id="ARBA00004401"/>
    </source>
</evidence>
<keyword evidence="5 21" id="KW-0812">Transmembrane</keyword>
<evidence type="ECO:0000256" key="5">
    <source>
        <dbReference type="ARBA" id="ARBA00022692"/>
    </source>
</evidence>
<evidence type="ECO:0000256" key="8">
    <source>
        <dbReference type="ARBA" id="ARBA00022968"/>
    </source>
</evidence>
<feature type="domain" description="HSA" evidence="23">
    <location>
        <begin position="443"/>
        <end position="526"/>
    </location>
</feature>
<dbReference type="SUPFAM" id="SSF51445">
    <property type="entry name" value="(Trans)glycosidases"/>
    <property type="match status" value="1"/>
</dbReference>
<keyword evidence="11" id="KW-0325">Glycoprotein</keyword>
<dbReference type="GO" id="GO:0035267">
    <property type="term" value="C:NuA4 histone acetyltransferase complex"/>
    <property type="evidence" value="ECO:0007669"/>
    <property type="project" value="UniProtKB-ARBA"/>
</dbReference>
<keyword evidence="10 21" id="KW-0472">Membrane</keyword>
<feature type="region of interest" description="Disordered" evidence="20">
    <location>
        <begin position="40"/>
        <end position="98"/>
    </location>
</feature>
<evidence type="ECO:0000256" key="6">
    <source>
        <dbReference type="ARBA" id="ARBA00022801"/>
    </source>
</evidence>
<organism evidence="24 25">
    <name type="scientific">Asterophora parasitica</name>
    <dbReference type="NCBI Taxonomy" id="117018"/>
    <lineage>
        <taxon>Eukaryota</taxon>
        <taxon>Fungi</taxon>
        <taxon>Dikarya</taxon>
        <taxon>Basidiomycota</taxon>
        <taxon>Agaricomycotina</taxon>
        <taxon>Agaricomycetes</taxon>
        <taxon>Agaricomycetidae</taxon>
        <taxon>Agaricales</taxon>
        <taxon>Tricholomatineae</taxon>
        <taxon>Lyophyllaceae</taxon>
        <taxon>Asterophora</taxon>
    </lineage>
</organism>
<feature type="compositionally biased region" description="Polar residues" evidence="20">
    <location>
        <begin position="1097"/>
        <end position="1109"/>
    </location>
</feature>
<evidence type="ECO:0000259" key="22">
    <source>
        <dbReference type="PROSITE" id="PS50090"/>
    </source>
</evidence>
<dbReference type="Pfam" id="PF07529">
    <property type="entry name" value="HSA"/>
    <property type="match status" value="1"/>
</dbReference>
<dbReference type="InterPro" id="IPR001547">
    <property type="entry name" value="Glyco_hydro_5"/>
</dbReference>
<evidence type="ECO:0000256" key="3">
    <source>
        <dbReference type="ARBA" id="ARBA00008913"/>
    </source>
</evidence>